<dbReference type="Pfam" id="PF03807">
    <property type="entry name" value="F420_oxidored"/>
    <property type="match status" value="1"/>
</dbReference>
<evidence type="ECO:0000313" key="16">
    <source>
        <dbReference type="Proteomes" id="UP000095651"/>
    </source>
</evidence>
<dbReference type="EC" id="1.5.1.2" evidence="9 10"/>
<keyword evidence="4 9" id="KW-0028">Amino-acid biosynthesis</keyword>
<evidence type="ECO:0000259" key="13">
    <source>
        <dbReference type="Pfam" id="PF03807"/>
    </source>
</evidence>
<dbReference type="Gene3D" id="1.10.3730.10">
    <property type="entry name" value="ProC C-terminal domain-like"/>
    <property type="match status" value="1"/>
</dbReference>
<dbReference type="PIRSF" id="PIRSF000193">
    <property type="entry name" value="Pyrrol-5-carb_rd"/>
    <property type="match status" value="1"/>
</dbReference>
<feature type="binding site" evidence="11">
    <location>
        <begin position="8"/>
        <end position="13"/>
    </location>
    <ligand>
        <name>NADP(+)</name>
        <dbReference type="ChEBI" id="CHEBI:58349"/>
    </ligand>
</feature>
<dbReference type="GO" id="GO:0004735">
    <property type="term" value="F:pyrroline-5-carboxylate reductase activity"/>
    <property type="evidence" value="ECO:0007669"/>
    <property type="project" value="UniProtKB-UniRule"/>
</dbReference>
<dbReference type="RefSeq" id="WP_055660212.1">
    <property type="nucleotide sequence ID" value="NZ_CABIXC010000025.1"/>
</dbReference>
<dbReference type="PANTHER" id="PTHR11645">
    <property type="entry name" value="PYRROLINE-5-CARBOXYLATE REDUCTASE"/>
    <property type="match status" value="1"/>
</dbReference>
<comment type="similarity">
    <text evidence="2 9 12">Belongs to the pyrroline-5-carboxylate reductase family.</text>
</comment>
<protein>
    <recommendedName>
        <fullName evidence="9 10">Pyrroline-5-carboxylate reductase</fullName>
        <shortName evidence="9">P5C reductase</shortName>
        <shortName evidence="9">P5CR</shortName>
        <ecNumber evidence="9 10">1.5.1.2</ecNumber>
    </recommendedName>
    <alternativeName>
        <fullName evidence="9">PCA reductase</fullName>
    </alternativeName>
</protein>
<evidence type="ECO:0000256" key="6">
    <source>
        <dbReference type="ARBA" id="ARBA00022857"/>
    </source>
</evidence>
<dbReference type="SUPFAM" id="SSF51735">
    <property type="entry name" value="NAD(P)-binding Rossmann-fold domains"/>
    <property type="match status" value="1"/>
</dbReference>
<comment type="pathway">
    <text evidence="9 12">Amino-acid biosynthesis; L-proline biosynthesis; L-proline from L-glutamate 5-semialdehyde: step 1/1.</text>
</comment>
<gene>
    <name evidence="15" type="primary">proC_2</name>
    <name evidence="9" type="synonym">proC</name>
    <name evidence="15" type="ORF">ERS852407_05612</name>
</gene>
<keyword evidence="6 9" id="KW-0521">NADP</keyword>
<evidence type="ECO:0000256" key="1">
    <source>
        <dbReference type="ARBA" id="ARBA00004496"/>
    </source>
</evidence>
<evidence type="ECO:0000313" key="15">
    <source>
        <dbReference type="EMBL" id="CUP32773.1"/>
    </source>
</evidence>
<reference evidence="15 16" key="1">
    <citation type="submission" date="2015-09" db="EMBL/GenBank/DDBJ databases">
        <authorList>
            <consortium name="Pathogen Informatics"/>
        </authorList>
    </citation>
    <scope>NUCLEOTIDE SEQUENCE [LARGE SCALE GENOMIC DNA]</scope>
    <source>
        <strain evidence="15 16">2789STDY5608850</strain>
    </source>
</reference>
<sequence length="274" mass="28974">MERKFGFIGGGNMCRAIIGGMLKSGIAEPGDILVSDKNHRGLEALKAEYGIGITDENCKTAAFADILILAVKPNVCPAVIAEIRETVRRESVVVSIAAGLSLSVLMKYLNCDIPVIRVMPNTPAMVGQGMAAVCSNNLVSQAQREDVLAVFRSFGRAEEVAESLFDVVTAVSGSSPAYVYLFIEAMADAAVAGGMPRGLAYTFCAQAVAGSARMVLETGKHPGELKDMVCSPGGTTIDAVMELEQRGMRSAVQNAVMVCMRKSKSMGKQQEDAV</sequence>
<keyword evidence="3 9" id="KW-0963">Cytoplasm</keyword>
<evidence type="ECO:0000256" key="3">
    <source>
        <dbReference type="ARBA" id="ARBA00022490"/>
    </source>
</evidence>
<dbReference type="InterPro" id="IPR053790">
    <property type="entry name" value="P5CR-like_CS"/>
</dbReference>
<evidence type="ECO:0000256" key="10">
    <source>
        <dbReference type="NCBIfam" id="TIGR00112"/>
    </source>
</evidence>
<dbReference type="EMBL" id="CYZE01000025">
    <property type="protein sequence ID" value="CUP32773.1"/>
    <property type="molecule type" value="Genomic_DNA"/>
</dbReference>
<evidence type="ECO:0000256" key="9">
    <source>
        <dbReference type="HAMAP-Rule" id="MF_01925"/>
    </source>
</evidence>
<evidence type="ECO:0000256" key="12">
    <source>
        <dbReference type="RuleBase" id="RU003903"/>
    </source>
</evidence>
<dbReference type="Proteomes" id="UP000095651">
    <property type="component" value="Unassembled WGS sequence"/>
</dbReference>
<feature type="domain" description="Pyrroline-5-carboxylate reductase catalytic N-terminal" evidence="13">
    <location>
        <begin position="4"/>
        <end position="99"/>
    </location>
</feature>
<evidence type="ECO:0000256" key="8">
    <source>
        <dbReference type="ARBA" id="ARBA00058118"/>
    </source>
</evidence>
<dbReference type="HAMAP" id="MF_01925">
    <property type="entry name" value="P5C_reductase"/>
    <property type="match status" value="1"/>
</dbReference>
<dbReference type="UniPathway" id="UPA00098">
    <property type="reaction ID" value="UER00361"/>
</dbReference>
<evidence type="ECO:0000256" key="11">
    <source>
        <dbReference type="PIRSR" id="PIRSR000193-1"/>
    </source>
</evidence>
<dbReference type="PROSITE" id="PS00521">
    <property type="entry name" value="P5CR"/>
    <property type="match status" value="1"/>
</dbReference>
<evidence type="ECO:0000256" key="5">
    <source>
        <dbReference type="ARBA" id="ARBA00022650"/>
    </source>
</evidence>
<dbReference type="InterPro" id="IPR008927">
    <property type="entry name" value="6-PGluconate_DH-like_C_sf"/>
</dbReference>
<comment type="catalytic activity">
    <reaction evidence="9">
        <text>L-proline + NAD(+) = (S)-1-pyrroline-5-carboxylate + NADH + 2 H(+)</text>
        <dbReference type="Rhea" id="RHEA:14105"/>
        <dbReference type="ChEBI" id="CHEBI:15378"/>
        <dbReference type="ChEBI" id="CHEBI:17388"/>
        <dbReference type="ChEBI" id="CHEBI:57540"/>
        <dbReference type="ChEBI" id="CHEBI:57945"/>
        <dbReference type="ChEBI" id="CHEBI:60039"/>
        <dbReference type="EC" id="1.5.1.2"/>
    </reaction>
</comment>
<proteinExistence type="inferred from homology"/>
<evidence type="ECO:0000256" key="7">
    <source>
        <dbReference type="ARBA" id="ARBA00023002"/>
    </source>
</evidence>
<dbReference type="FunFam" id="1.10.3730.10:FF:000001">
    <property type="entry name" value="Pyrroline-5-carboxylate reductase"/>
    <property type="match status" value="1"/>
</dbReference>
<evidence type="ECO:0000256" key="2">
    <source>
        <dbReference type="ARBA" id="ARBA00005525"/>
    </source>
</evidence>
<dbReference type="PANTHER" id="PTHR11645:SF0">
    <property type="entry name" value="PYRROLINE-5-CARBOXYLATE REDUCTASE 3"/>
    <property type="match status" value="1"/>
</dbReference>
<comment type="subcellular location">
    <subcellularLocation>
        <location evidence="1 9">Cytoplasm</location>
    </subcellularLocation>
</comment>
<dbReference type="InterPro" id="IPR000304">
    <property type="entry name" value="Pyrroline-COOH_reductase"/>
</dbReference>
<accession>A0A174M8Q8</accession>
<dbReference type="FunFam" id="3.40.50.720:FF:000190">
    <property type="entry name" value="Pyrroline-5-carboxylate reductase"/>
    <property type="match status" value="1"/>
</dbReference>
<dbReference type="GO" id="GO:0005737">
    <property type="term" value="C:cytoplasm"/>
    <property type="evidence" value="ECO:0007669"/>
    <property type="project" value="UniProtKB-SubCell"/>
</dbReference>
<feature type="binding site" evidence="11">
    <location>
        <begin position="70"/>
        <end position="73"/>
    </location>
    <ligand>
        <name>NADP(+)</name>
        <dbReference type="ChEBI" id="CHEBI:58349"/>
    </ligand>
</feature>
<dbReference type="GO" id="GO:0055129">
    <property type="term" value="P:L-proline biosynthetic process"/>
    <property type="evidence" value="ECO:0007669"/>
    <property type="project" value="UniProtKB-UniRule"/>
</dbReference>
<dbReference type="InterPro" id="IPR028939">
    <property type="entry name" value="P5C_Rdtase_cat_N"/>
</dbReference>
<name>A0A174M8Q8_9FIRM</name>
<dbReference type="InterPro" id="IPR036291">
    <property type="entry name" value="NAD(P)-bd_dom_sf"/>
</dbReference>
<dbReference type="Gene3D" id="3.40.50.720">
    <property type="entry name" value="NAD(P)-binding Rossmann-like Domain"/>
    <property type="match status" value="1"/>
</dbReference>
<keyword evidence="5 9" id="KW-0641">Proline biosynthesis</keyword>
<organism evidence="15 16">
    <name type="scientific">Hungatella hathewayi</name>
    <dbReference type="NCBI Taxonomy" id="154046"/>
    <lineage>
        <taxon>Bacteria</taxon>
        <taxon>Bacillati</taxon>
        <taxon>Bacillota</taxon>
        <taxon>Clostridia</taxon>
        <taxon>Lachnospirales</taxon>
        <taxon>Lachnospiraceae</taxon>
        <taxon>Hungatella</taxon>
    </lineage>
</organism>
<evidence type="ECO:0000259" key="14">
    <source>
        <dbReference type="Pfam" id="PF14748"/>
    </source>
</evidence>
<dbReference type="NCBIfam" id="TIGR00112">
    <property type="entry name" value="proC"/>
    <property type="match status" value="1"/>
</dbReference>
<comment type="function">
    <text evidence="8 9">Catalyzes the reduction of 1-pyrroline-5-carboxylate (PCA) to L-proline.</text>
</comment>
<dbReference type="SUPFAM" id="SSF48179">
    <property type="entry name" value="6-phosphogluconate dehydrogenase C-terminal domain-like"/>
    <property type="match status" value="1"/>
</dbReference>
<dbReference type="InterPro" id="IPR029036">
    <property type="entry name" value="P5CR_dimer"/>
</dbReference>
<evidence type="ECO:0000256" key="4">
    <source>
        <dbReference type="ARBA" id="ARBA00022605"/>
    </source>
</evidence>
<feature type="domain" description="Pyrroline-5-carboxylate reductase dimerisation" evidence="14">
    <location>
        <begin position="162"/>
        <end position="266"/>
    </location>
</feature>
<comment type="catalytic activity">
    <reaction evidence="9 12">
        <text>L-proline + NADP(+) = (S)-1-pyrroline-5-carboxylate + NADPH + 2 H(+)</text>
        <dbReference type="Rhea" id="RHEA:14109"/>
        <dbReference type="ChEBI" id="CHEBI:15378"/>
        <dbReference type="ChEBI" id="CHEBI:17388"/>
        <dbReference type="ChEBI" id="CHEBI:57783"/>
        <dbReference type="ChEBI" id="CHEBI:58349"/>
        <dbReference type="ChEBI" id="CHEBI:60039"/>
        <dbReference type="EC" id="1.5.1.2"/>
    </reaction>
</comment>
<keyword evidence="7 9" id="KW-0560">Oxidoreductase</keyword>
<dbReference type="AlphaFoldDB" id="A0A174M8Q8"/>
<dbReference type="Pfam" id="PF14748">
    <property type="entry name" value="P5CR_dimer"/>
    <property type="match status" value="1"/>
</dbReference>
<feature type="binding site" evidence="11">
    <location>
        <position position="57"/>
    </location>
    <ligand>
        <name>NADPH</name>
        <dbReference type="ChEBI" id="CHEBI:57783"/>
    </ligand>
</feature>